<dbReference type="Proteomes" id="UP001140096">
    <property type="component" value="Unassembled WGS sequence"/>
</dbReference>
<evidence type="ECO:0000313" key="1">
    <source>
        <dbReference type="EMBL" id="KAJ2806818.1"/>
    </source>
</evidence>
<keyword evidence="2" id="KW-1185">Reference proteome</keyword>
<dbReference type="EMBL" id="JANBUP010001285">
    <property type="protein sequence ID" value="KAJ2806818.1"/>
    <property type="molecule type" value="Genomic_DNA"/>
</dbReference>
<sequence length="204" mass="21927">MFNNLFNLVAKGQVQAAVFKAMVHANSPSANDKSPTVVSSAIVHFANLAVLCDLGTLASLPSMQELSQCTNALGDAGSLFNVLPSSDYCQWLESVAAYGKQLKTLGIDVHKASNKMCLVTMSGSGHALCLIVQAIDVAKLEVEVWIIDSTYCTFGADQWKLFGEHLEQWKASLEELQPAISNAKLIAQQQAVQMAGTSHVTIKE</sequence>
<proteinExistence type="predicted"/>
<reference evidence="1" key="1">
    <citation type="submission" date="2022-07" db="EMBL/GenBank/DDBJ databases">
        <title>Phylogenomic reconstructions and comparative analyses of Kickxellomycotina fungi.</title>
        <authorList>
            <person name="Reynolds N.K."/>
            <person name="Stajich J.E."/>
            <person name="Barry K."/>
            <person name="Grigoriev I.V."/>
            <person name="Crous P."/>
            <person name="Smith M.E."/>
        </authorList>
    </citation>
    <scope>NUCLEOTIDE SEQUENCE</scope>
    <source>
        <strain evidence="1">CBS 102833</strain>
    </source>
</reference>
<gene>
    <name evidence="1" type="ORF">H4S07_003717</name>
</gene>
<protein>
    <submittedName>
        <fullName evidence="1">Uncharacterized protein</fullName>
    </submittedName>
</protein>
<accession>A0ACC1LG21</accession>
<organism evidence="1 2">
    <name type="scientific">Coemansia furcata</name>
    <dbReference type="NCBI Taxonomy" id="417177"/>
    <lineage>
        <taxon>Eukaryota</taxon>
        <taxon>Fungi</taxon>
        <taxon>Fungi incertae sedis</taxon>
        <taxon>Zoopagomycota</taxon>
        <taxon>Kickxellomycotina</taxon>
        <taxon>Kickxellomycetes</taxon>
        <taxon>Kickxellales</taxon>
        <taxon>Kickxellaceae</taxon>
        <taxon>Coemansia</taxon>
    </lineage>
</organism>
<comment type="caution">
    <text evidence="1">The sequence shown here is derived from an EMBL/GenBank/DDBJ whole genome shotgun (WGS) entry which is preliminary data.</text>
</comment>
<evidence type="ECO:0000313" key="2">
    <source>
        <dbReference type="Proteomes" id="UP001140096"/>
    </source>
</evidence>
<name>A0ACC1LG21_9FUNG</name>